<feature type="region of interest" description="Disordered" evidence="1">
    <location>
        <begin position="128"/>
        <end position="155"/>
    </location>
</feature>
<organism evidence="2 3">
    <name type="scientific">Escherichia phage vB_EcoM_IME537</name>
    <dbReference type="NCBI Taxonomy" id="2724310"/>
    <lineage>
        <taxon>Viruses</taxon>
        <taxon>Duplodnaviria</taxon>
        <taxon>Heunggongvirae</taxon>
        <taxon>Uroviricota</taxon>
        <taxon>Caudoviricetes</taxon>
        <taxon>Pantevenvirales</taxon>
        <taxon>Straboviridae</taxon>
        <taxon>Tevenvirinae</taxon>
        <taxon>Tequatrovirus</taxon>
        <taxon>Tequatrovirus ime537</taxon>
    </lineage>
</organism>
<proteinExistence type="predicted"/>
<dbReference type="EMBL" id="MT179807">
    <property type="protein sequence ID" value="QIW91505.1"/>
    <property type="molecule type" value="Genomic_DNA"/>
</dbReference>
<sequence length="185" mass="20849">MMDRGLTLANILPMSADLGESMEGSSIDVTFTAQLETGETLVSINITSYEETPGVLVEENRLYGTYESVFGFGNDALKYRLDDEFKTAASWEDLPTDSNTQLYLWKAPQNLQKTFTYEVTLIYDYQEQSESGGSGSNSRSSSDTTEPTDPPAPIRKTLVKNYTKTIVGNWSRWANKLRSYVYERQ</sequence>
<dbReference type="Proteomes" id="UP000502327">
    <property type="component" value="Segment"/>
</dbReference>
<dbReference type="KEGG" id="vg:65059865"/>
<name>A0A6H0XB59_9CAUD</name>
<protein>
    <submittedName>
        <fullName evidence="2">Uncharacterized protein</fullName>
    </submittedName>
</protein>
<evidence type="ECO:0000313" key="3">
    <source>
        <dbReference type="Proteomes" id="UP000502327"/>
    </source>
</evidence>
<accession>A0A6H0XB59</accession>
<keyword evidence="3" id="KW-1185">Reference proteome</keyword>
<reference evidence="2 3" key="1">
    <citation type="submission" date="2020-03" db="EMBL/GenBank/DDBJ databases">
        <authorList>
            <person name="Wu Y."/>
            <person name="Qu Y."/>
        </authorList>
    </citation>
    <scope>NUCLEOTIDE SEQUENCE [LARGE SCALE GENOMIC DNA]</scope>
</reference>
<evidence type="ECO:0000313" key="2">
    <source>
        <dbReference type="EMBL" id="QIW91505.1"/>
    </source>
</evidence>
<dbReference type="GeneID" id="65059865"/>
<dbReference type="RefSeq" id="YP_010071194.1">
    <property type="nucleotide sequence ID" value="NC_054921.1"/>
</dbReference>
<evidence type="ECO:0000256" key="1">
    <source>
        <dbReference type="SAM" id="MobiDB-lite"/>
    </source>
</evidence>